<dbReference type="EMBL" id="JAANYQ010000012">
    <property type="protein sequence ID" value="KAF4121405.1"/>
    <property type="molecule type" value="Genomic_DNA"/>
</dbReference>
<protein>
    <submittedName>
        <fullName evidence="2">8-oxo-dGTP pyrophosphatase MutT, NUDIX family</fullName>
    </submittedName>
</protein>
<feature type="domain" description="Nudix hydrolase" evidence="1">
    <location>
        <begin position="34"/>
        <end position="177"/>
    </location>
</feature>
<proteinExistence type="predicted"/>
<evidence type="ECO:0000313" key="3">
    <source>
        <dbReference type="Proteomes" id="UP000749293"/>
    </source>
</evidence>
<dbReference type="Pfam" id="PF00293">
    <property type="entry name" value="NUDIX"/>
    <property type="match status" value="1"/>
</dbReference>
<sequence>MPPRILVTFMRRACVNPPLGRALASTDASRGAMRKRSVVGSFLFRRLDDGTPHVALFRRSANVNTYQHKYAAVSGGIEAEDATPLDAALREINEETRLTANSVEYLCSGVPWSFFDESLNYQWSVYPFAFSWPVEAEAREELTLGPEHEGYAWFKPNELKEEDLSGGILDSLRRVWPTGDLADIDVLGRYCLGEGATDARRDADAAFDVFRETVGNLNAESEGWWTHVRLAAWHVWNYSDESIRATLLGRLVNGLKKIEGLPREPALQQRVVSVLGDVGGGASTQDAETIFAGLWEKI</sequence>
<dbReference type="Gene3D" id="3.90.79.10">
    <property type="entry name" value="Nucleoside Triphosphate Pyrophosphohydrolase"/>
    <property type="match status" value="1"/>
</dbReference>
<organism evidence="2 3">
    <name type="scientific">Geosmithia morbida</name>
    <dbReference type="NCBI Taxonomy" id="1094350"/>
    <lineage>
        <taxon>Eukaryota</taxon>
        <taxon>Fungi</taxon>
        <taxon>Dikarya</taxon>
        <taxon>Ascomycota</taxon>
        <taxon>Pezizomycotina</taxon>
        <taxon>Sordariomycetes</taxon>
        <taxon>Hypocreomycetidae</taxon>
        <taxon>Hypocreales</taxon>
        <taxon>Bionectriaceae</taxon>
        <taxon>Geosmithia</taxon>
    </lineage>
</organism>
<reference evidence="2" key="1">
    <citation type="submission" date="2020-03" db="EMBL/GenBank/DDBJ databases">
        <title>Site-based positive gene gene selection in Geosmithia morbida across the United States reveals a broad range of putative effectors and factors for local host and environmental adapation.</title>
        <authorList>
            <person name="Onufrak A."/>
            <person name="Murdoch R.W."/>
            <person name="Gazis R."/>
            <person name="Huff M."/>
            <person name="Staton M."/>
            <person name="Klingeman W."/>
            <person name="Hadziabdic D."/>
        </authorList>
    </citation>
    <scope>NUCLEOTIDE SEQUENCE</scope>
    <source>
        <strain evidence="2">1262</strain>
    </source>
</reference>
<dbReference type="OrthoDB" id="206213at2759"/>
<dbReference type="SUPFAM" id="SSF55811">
    <property type="entry name" value="Nudix"/>
    <property type="match status" value="1"/>
</dbReference>
<evidence type="ECO:0000313" key="2">
    <source>
        <dbReference type="EMBL" id="KAF4121405.1"/>
    </source>
</evidence>
<accession>A0A9P4YST2</accession>
<dbReference type="Proteomes" id="UP000749293">
    <property type="component" value="Unassembled WGS sequence"/>
</dbReference>
<evidence type="ECO:0000259" key="1">
    <source>
        <dbReference type="PROSITE" id="PS51462"/>
    </source>
</evidence>
<dbReference type="InterPro" id="IPR000086">
    <property type="entry name" value="NUDIX_hydrolase_dom"/>
</dbReference>
<gene>
    <name evidence="2" type="ORF">GMORB2_1812</name>
</gene>
<dbReference type="AlphaFoldDB" id="A0A9P4YST2"/>
<dbReference type="RefSeq" id="XP_035320057.1">
    <property type="nucleotide sequence ID" value="XM_035463793.1"/>
</dbReference>
<dbReference type="PROSITE" id="PS51462">
    <property type="entry name" value="NUDIX"/>
    <property type="match status" value="1"/>
</dbReference>
<comment type="caution">
    <text evidence="2">The sequence shown here is derived from an EMBL/GenBank/DDBJ whole genome shotgun (WGS) entry which is preliminary data.</text>
</comment>
<name>A0A9P4YST2_9HYPO</name>
<dbReference type="InterPro" id="IPR015797">
    <property type="entry name" value="NUDIX_hydrolase-like_dom_sf"/>
</dbReference>
<dbReference type="GeneID" id="55968042"/>
<keyword evidence="3" id="KW-1185">Reference proteome</keyword>